<evidence type="ECO:0000256" key="7">
    <source>
        <dbReference type="ARBA" id="ARBA00023136"/>
    </source>
</evidence>
<name>A0A9X1WEY8_9CORY</name>
<proteinExistence type="inferred from homology"/>
<dbReference type="EMBL" id="JALIEA010000008">
    <property type="protein sequence ID" value="MCJ7857420.1"/>
    <property type="molecule type" value="Genomic_DNA"/>
</dbReference>
<evidence type="ECO:0000256" key="3">
    <source>
        <dbReference type="ARBA" id="ARBA00022448"/>
    </source>
</evidence>
<evidence type="ECO:0000256" key="5">
    <source>
        <dbReference type="ARBA" id="ARBA00022692"/>
    </source>
</evidence>
<dbReference type="RefSeq" id="WP_244803170.1">
    <property type="nucleotide sequence ID" value="NZ_JALIEA010000008.1"/>
</dbReference>
<feature type="transmembrane region" description="Helical" evidence="8">
    <location>
        <begin position="139"/>
        <end position="172"/>
    </location>
</feature>
<comment type="subcellular location">
    <subcellularLocation>
        <location evidence="1 8">Cell membrane</location>
        <topology evidence="1 8">Multi-pass membrane protein</topology>
    </subcellularLocation>
</comment>
<dbReference type="Pfam" id="PF01925">
    <property type="entry name" value="TauE"/>
    <property type="match status" value="1"/>
</dbReference>
<keyword evidence="6 8" id="KW-1133">Transmembrane helix</keyword>
<evidence type="ECO:0000313" key="10">
    <source>
        <dbReference type="Proteomes" id="UP001139207"/>
    </source>
</evidence>
<evidence type="ECO:0000313" key="9">
    <source>
        <dbReference type="EMBL" id="MCJ7857420.1"/>
    </source>
</evidence>
<keyword evidence="3" id="KW-0813">Transport</keyword>
<keyword evidence="5 8" id="KW-0812">Transmembrane</keyword>
<protein>
    <recommendedName>
        <fullName evidence="8">Probable membrane transporter protein</fullName>
    </recommendedName>
</protein>
<keyword evidence="4 8" id="KW-1003">Cell membrane</keyword>
<dbReference type="PANTHER" id="PTHR30269">
    <property type="entry name" value="TRANSMEMBRANE PROTEIN YFCA"/>
    <property type="match status" value="1"/>
</dbReference>
<accession>A0A9X1WEY8</accession>
<organism evidence="9 10">
    <name type="scientific">Corynebacterium kalidii</name>
    <dbReference type="NCBI Taxonomy" id="2931982"/>
    <lineage>
        <taxon>Bacteria</taxon>
        <taxon>Bacillati</taxon>
        <taxon>Actinomycetota</taxon>
        <taxon>Actinomycetes</taxon>
        <taxon>Mycobacteriales</taxon>
        <taxon>Corynebacteriaceae</taxon>
        <taxon>Corynebacterium</taxon>
    </lineage>
</organism>
<reference evidence="9" key="1">
    <citation type="submission" date="2022-04" db="EMBL/GenBank/DDBJ databases">
        <title>Corynebacterium kalidii LD5P10.</title>
        <authorList>
            <person name="Sun J.Q."/>
        </authorList>
    </citation>
    <scope>NUCLEOTIDE SEQUENCE</scope>
    <source>
        <strain evidence="9">LD5P10</strain>
    </source>
</reference>
<dbReference type="InterPro" id="IPR002781">
    <property type="entry name" value="TM_pro_TauE-like"/>
</dbReference>
<evidence type="ECO:0000256" key="4">
    <source>
        <dbReference type="ARBA" id="ARBA00022475"/>
    </source>
</evidence>
<feature type="transmembrane region" description="Helical" evidence="8">
    <location>
        <begin position="78"/>
        <end position="94"/>
    </location>
</feature>
<dbReference type="AlphaFoldDB" id="A0A9X1WEY8"/>
<evidence type="ECO:0000256" key="8">
    <source>
        <dbReference type="RuleBase" id="RU363041"/>
    </source>
</evidence>
<dbReference type="PANTHER" id="PTHR30269:SF0">
    <property type="entry name" value="MEMBRANE TRANSPORTER PROTEIN YFCA-RELATED"/>
    <property type="match status" value="1"/>
</dbReference>
<evidence type="ECO:0000256" key="1">
    <source>
        <dbReference type="ARBA" id="ARBA00004651"/>
    </source>
</evidence>
<evidence type="ECO:0000256" key="6">
    <source>
        <dbReference type="ARBA" id="ARBA00022989"/>
    </source>
</evidence>
<comment type="similarity">
    <text evidence="2 8">Belongs to the 4-toluene sulfonate uptake permease (TSUP) (TC 2.A.102) family.</text>
</comment>
<dbReference type="Proteomes" id="UP001139207">
    <property type="component" value="Unassembled WGS sequence"/>
</dbReference>
<keyword evidence="10" id="KW-1185">Reference proteome</keyword>
<feature type="transmembrane region" description="Helical" evidence="8">
    <location>
        <begin position="100"/>
        <end position="118"/>
    </location>
</feature>
<feature type="transmembrane region" description="Helical" evidence="8">
    <location>
        <begin position="227"/>
        <end position="248"/>
    </location>
</feature>
<keyword evidence="7 8" id="KW-0472">Membrane</keyword>
<comment type="caution">
    <text evidence="9">The sequence shown here is derived from an EMBL/GenBank/DDBJ whole genome shotgun (WGS) entry which is preliminary data.</text>
</comment>
<dbReference type="InterPro" id="IPR052017">
    <property type="entry name" value="TSUP"/>
</dbReference>
<dbReference type="GO" id="GO:0005886">
    <property type="term" value="C:plasma membrane"/>
    <property type="evidence" value="ECO:0007669"/>
    <property type="project" value="UniProtKB-SubCell"/>
</dbReference>
<feature type="transmembrane region" description="Helical" evidence="8">
    <location>
        <begin position="192"/>
        <end position="215"/>
    </location>
</feature>
<evidence type="ECO:0000256" key="2">
    <source>
        <dbReference type="ARBA" id="ARBA00009142"/>
    </source>
</evidence>
<feature type="transmembrane region" description="Helical" evidence="8">
    <location>
        <begin position="45"/>
        <end position="66"/>
    </location>
</feature>
<gene>
    <name evidence="9" type="ORF">MUN33_01635</name>
</gene>
<sequence length="264" mass="26510">MSATVISVLLIGSLAAGWVDAVVGGGGLILIPLVMILNPGMSNAQALGVNKVAAIFGTASSAAVLVRKAPSATKALRYAPLALAGSAGGAMIASSVDKQIMRPVIIVLLVAVGVFILFRPSFGQGESSSATNRASSRTLLGLIALIAAISVYDGAFGPGTGLFLILGFTSLLGRDFITSAAWAKVINVFTNLGALVTFALQGEVLWLLGLGLAVTNVIGAQIGARMVIGRGAGFVRVVILVVVVAMSAKLGYDQFIGTGVGGAG</sequence>